<dbReference type="PROSITE" id="PS00028">
    <property type="entry name" value="ZINC_FINGER_C2H2_1"/>
    <property type="match status" value="1"/>
</dbReference>
<comment type="subcellular location">
    <subcellularLocation>
        <location evidence="1">Nucleus</location>
    </subcellularLocation>
</comment>
<dbReference type="PANTHER" id="PTHR10333">
    <property type="entry name" value="INHIBITOR OF GROWTH PROTEIN"/>
    <property type="match status" value="1"/>
</dbReference>
<comment type="similarity">
    <text evidence="2">Belongs to the ING family.</text>
</comment>
<dbReference type="PROSITE" id="PS01359">
    <property type="entry name" value="ZF_PHD_1"/>
    <property type="match status" value="1"/>
</dbReference>
<evidence type="ECO:0000256" key="7">
    <source>
        <dbReference type="PIRSR" id="PIRSR628651-50"/>
    </source>
</evidence>
<dbReference type="SUPFAM" id="SSF57903">
    <property type="entry name" value="FYVE/PHD zinc finger"/>
    <property type="match status" value="1"/>
</dbReference>
<dbReference type="PROSITE" id="PS50016">
    <property type="entry name" value="ZF_PHD_2"/>
    <property type="match status" value="1"/>
</dbReference>
<feature type="binding site" evidence="8">
    <location>
        <position position="113"/>
    </location>
    <ligand>
        <name>Zn(2+)</name>
        <dbReference type="ChEBI" id="CHEBI:29105"/>
        <label>2</label>
    </ligand>
</feature>
<dbReference type="InterPro" id="IPR028651">
    <property type="entry name" value="ING_fam"/>
</dbReference>
<dbReference type="Proteomes" id="UP000663880">
    <property type="component" value="Unassembled WGS sequence"/>
</dbReference>
<evidence type="ECO:0000256" key="3">
    <source>
        <dbReference type="ARBA" id="ARBA00022723"/>
    </source>
</evidence>
<dbReference type="EMBL" id="CAJOBZ010000003">
    <property type="protein sequence ID" value="CAF4766957.1"/>
    <property type="molecule type" value="Genomic_DNA"/>
</dbReference>
<evidence type="ECO:0000256" key="2">
    <source>
        <dbReference type="ARBA" id="ARBA00010210"/>
    </source>
</evidence>
<dbReference type="InterPro" id="IPR013083">
    <property type="entry name" value="Znf_RING/FYVE/PHD"/>
</dbReference>
<feature type="site" description="Histone H3K4me3 binding" evidence="7">
    <location>
        <position position="83"/>
    </location>
</feature>
<protein>
    <recommendedName>
        <fullName evidence="10">PHD-type domain-containing protein</fullName>
    </recommendedName>
</protein>
<feature type="binding site" evidence="8">
    <location>
        <position position="73"/>
    </location>
    <ligand>
        <name>Zn(2+)</name>
        <dbReference type="ChEBI" id="CHEBI:29105"/>
        <label>1</label>
    </ligand>
</feature>
<keyword evidence="4 9" id="KW-0863">Zinc-finger</keyword>
<evidence type="ECO:0000256" key="6">
    <source>
        <dbReference type="ARBA" id="ARBA00023242"/>
    </source>
</evidence>
<feature type="binding site" evidence="8">
    <location>
        <position position="100"/>
    </location>
    <ligand>
        <name>Zn(2+)</name>
        <dbReference type="ChEBI" id="CHEBI:29105"/>
        <label>1</label>
    </ligand>
</feature>
<accession>A0A821MFV5</accession>
<dbReference type="SMART" id="SM00249">
    <property type="entry name" value="PHD"/>
    <property type="match status" value="1"/>
</dbReference>
<gene>
    <name evidence="11" type="ORF">PMACD_LOCUS1602</name>
</gene>
<evidence type="ECO:0000256" key="5">
    <source>
        <dbReference type="ARBA" id="ARBA00022833"/>
    </source>
</evidence>
<dbReference type="GO" id="GO:0005634">
    <property type="term" value="C:nucleus"/>
    <property type="evidence" value="ECO:0007669"/>
    <property type="project" value="UniProtKB-SubCell"/>
</dbReference>
<dbReference type="InterPro" id="IPR019786">
    <property type="entry name" value="Zinc_finger_PHD-type_CS"/>
</dbReference>
<reference evidence="11" key="1">
    <citation type="submission" date="2021-02" db="EMBL/GenBank/DDBJ databases">
        <authorList>
            <person name="Steward A R."/>
        </authorList>
    </citation>
    <scope>NUCLEOTIDE SEQUENCE</scope>
</reference>
<name>A0A821MFV5_9NEOP</name>
<feature type="site" description="Histone H3K4me3 binding" evidence="7">
    <location>
        <position position="95"/>
    </location>
</feature>
<feature type="domain" description="PHD-type" evidence="10">
    <location>
        <begin position="70"/>
        <end position="119"/>
    </location>
</feature>
<dbReference type="AlphaFoldDB" id="A0A821MFV5"/>
<evidence type="ECO:0000256" key="4">
    <source>
        <dbReference type="ARBA" id="ARBA00022771"/>
    </source>
</evidence>
<evidence type="ECO:0000256" key="8">
    <source>
        <dbReference type="PIRSR" id="PIRSR628651-51"/>
    </source>
</evidence>
<keyword evidence="6" id="KW-0539">Nucleus</keyword>
<sequence>MDQSKSNKVVYTCGGCSMSYYDYKQLLEHLYWRHGTESTWCNSCCLKRWAYAVHICHVLPIDESLIEATETYCFCGKENDSPMIGCDAAKCELQWYHFECVGVVSAPAGSWYCPPCSKRWALKIDNHIRIIGVDLDARLTFSRHVGMPKGHSGPAKPTMFGSSNLDCTIALNVDFGFKAFERAYCWMI</sequence>
<dbReference type="InterPro" id="IPR011011">
    <property type="entry name" value="Znf_FYVE_PHD"/>
</dbReference>
<evidence type="ECO:0000259" key="10">
    <source>
        <dbReference type="PROSITE" id="PS50016"/>
    </source>
</evidence>
<evidence type="ECO:0000313" key="12">
    <source>
        <dbReference type="Proteomes" id="UP000663880"/>
    </source>
</evidence>
<feature type="binding site" evidence="8">
    <location>
        <position position="75"/>
    </location>
    <ligand>
        <name>Zn(2+)</name>
        <dbReference type="ChEBI" id="CHEBI:29105"/>
        <label>1</label>
    </ligand>
</feature>
<evidence type="ECO:0000313" key="11">
    <source>
        <dbReference type="EMBL" id="CAF4766957.1"/>
    </source>
</evidence>
<keyword evidence="12" id="KW-1185">Reference proteome</keyword>
<feature type="site" description="Histone H3K4me3 binding" evidence="7">
    <location>
        <position position="87"/>
    </location>
</feature>
<dbReference type="InterPro" id="IPR001965">
    <property type="entry name" value="Znf_PHD"/>
</dbReference>
<dbReference type="InterPro" id="IPR019787">
    <property type="entry name" value="Znf_PHD-finger"/>
</dbReference>
<keyword evidence="3 8" id="KW-0479">Metal-binding</keyword>
<feature type="binding site" evidence="8">
    <location>
        <position position="97"/>
    </location>
    <ligand>
        <name>Zn(2+)</name>
        <dbReference type="ChEBI" id="CHEBI:29105"/>
        <label>1</label>
    </ligand>
</feature>
<evidence type="ECO:0000256" key="1">
    <source>
        <dbReference type="ARBA" id="ARBA00004123"/>
    </source>
</evidence>
<feature type="binding site" evidence="8">
    <location>
        <position position="91"/>
    </location>
    <ligand>
        <name>Zn(2+)</name>
        <dbReference type="ChEBI" id="CHEBI:29105"/>
        <label>2</label>
    </ligand>
</feature>
<dbReference type="Gene3D" id="3.30.40.10">
    <property type="entry name" value="Zinc/RING finger domain, C3HC4 (zinc finger)"/>
    <property type="match status" value="1"/>
</dbReference>
<keyword evidence="5 8" id="KW-0862">Zinc</keyword>
<dbReference type="InterPro" id="IPR013087">
    <property type="entry name" value="Znf_C2H2_type"/>
</dbReference>
<comment type="caution">
    <text evidence="11">The sequence shown here is derived from an EMBL/GenBank/DDBJ whole genome shotgun (WGS) entry which is preliminary data.</text>
</comment>
<evidence type="ECO:0000256" key="9">
    <source>
        <dbReference type="PROSITE-ProRule" id="PRU00146"/>
    </source>
</evidence>
<feature type="binding site" evidence="8">
    <location>
        <position position="116"/>
    </location>
    <ligand>
        <name>Zn(2+)</name>
        <dbReference type="ChEBI" id="CHEBI:29105"/>
        <label>2</label>
    </ligand>
</feature>
<dbReference type="OrthoDB" id="5411773at2759"/>
<organism evidence="11 12">
    <name type="scientific">Pieris macdunnoughi</name>
    <dbReference type="NCBI Taxonomy" id="345717"/>
    <lineage>
        <taxon>Eukaryota</taxon>
        <taxon>Metazoa</taxon>
        <taxon>Ecdysozoa</taxon>
        <taxon>Arthropoda</taxon>
        <taxon>Hexapoda</taxon>
        <taxon>Insecta</taxon>
        <taxon>Pterygota</taxon>
        <taxon>Neoptera</taxon>
        <taxon>Endopterygota</taxon>
        <taxon>Lepidoptera</taxon>
        <taxon>Glossata</taxon>
        <taxon>Ditrysia</taxon>
        <taxon>Papilionoidea</taxon>
        <taxon>Pieridae</taxon>
        <taxon>Pierinae</taxon>
        <taxon>Pieris</taxon>
    </lineage>
</organism>
<feature type="binding site" evidence="8">
    <location>
        <position position="86"/>
    </location>
    <ligand>
        <name>Zn(2+)</name>
        <dbReference type="ChEBI" id="CHEBI:29105"/>
        <label>2</label>
    </ligand>
</feature>
<dbReference type="GO" id="GO:0008270">
    <property type="term" value="F:zinc ion binding"/>
    <property type="evidence" value="ECO:0007669"/>
    <property type="project" value="UniProtKB-KW"/>
</dbReference>
<feature type="site" description="Histone H3K4me3 binding" evidence="7">
    <location>
        <position position="72"/>
    </location>
</feature>
<proteinExistence type="inferred from homology"/>